<dbReference type="InterPro" id="IPR017945">
    <property type="entry name" value="DHBP_synth_RibB-like_a/b_dom"/>
</dbReference>
<comment type="catalytic activity">
    <reaction evidence="11">
        <text>L-threonine + hydrogencarbonate + ATP = L-threonylcarbamoyladenylate + diphosphate + H2O</text>
        <dbReference type="Rhea" id="RHEA:36407"/>
        <dbReference type="ChEBI" id="CHEBI:15377"/>
        <dbReference type="ChEBI" id="CHEBI:17544"/>
        <dbReference type="ChEBI" id="CHEBI:30616"/>
        <dbReference type="ChEBI" id="CHEBI:33019"/>
        <dbReference type="ChEBI" id="CHEBI:57926"/>
        <dbReference type="ChEBI" id="CHEBI:73682"/>
        <dbReference type="EC" id="2.7.7.87"/>
    </reaction>
</comment>
<evidence type="ECO:0000256" key="1">
    <source>
        <dbReference type="ARBA" id="ARBA00004496"/>
    </source>
</evidence>
<keyword evidence="9" id="KW-0067">ATP-binding</keyword>
<accession>A0A1H0PYS4</accession>
<dbReference type="EMBL" id="FNJI01000010">
    <property type="protein sequence ID" value="SDP09569.1"/>
    <property type="molecule type" value="Genomic_DNA"/>
</dbReference>
<dbReference type="InterPro" id="IPR050156">
    <property type="entry name" value="TC-AMP_synthase_SUA5"/>
</dbReference>
<dbReference type="RefSeq" id="WP_092221966.1">
    <property type="nucleotide sequence ID" value="NZ_FNJI01000010.1"/>
</dbReference>
<organism evidence="13 14">
    <name type="scientific">Desulforhopalus singaporensis</name>
    <dbReference type="NCBI Taxonomy" id="91360"/>
    <lineage>
        <taxon>Bacteria</taxon>
        <taxon>Pseudomonadati</taxon>
        <taxon>Thermodesulfobacteriota</taxon>
        <taxon>Desulfobulbia</taxon>
        <taxon>Desulfobulbales</taxon>
        <taxon>Desulfocapsaceae</taxon>
        <taxon>Desulforhopalus</taxon>
    </lineage>
</organism>
<evidence type="ECO:0000256" key="6">
    <source>
        <dbReference type="ARBA" id="ARBA00022694"/>
    </source>
</evidence>
<dbReference type="STRING" id="91360.SAMN05660330_01797"/>
<evidence type="ECO:0000256" key="7">
    <source>
        <dbReference type="ARBA" id="ARBA00022695"/>
    </source>
</evidence>
<dbReference type="GO" id="GO:0006450">
    <property type="term" value="P:regulation of translational fidelity"/>
    <property type="evidence" value="ECO:0007669"/>
    <property type="project" value="TreeGrafter"/>
</dbReference>
<protein>
    <recommendedName>
        <fullName evidence="10">L-threonylcarbamoyladenylate synthase</fullName>
        <ecNumber evidence="3">2.7.7.87</ecNumber>
    </recommendedName>
    <alternativeName>
        <fullName evidence="10">L-threonylcarbamoyladenylate synthase</fullName>
    </alternativeName>
</protein>
<evidence type="ECO:0000256" key="9">
    <source>
        <dbReference type="ARBA" id="ARBA00022840"/>
    </source>
</evidence>
<sequence>MSRSDHQLKSRIGRSVSLAAEYLRQGKVVAFPTETSYGLAVDPCNDRAVERLFSLKKRSADKPILLLVQRCQQLNQLVSTIPDGYRDLMSRYWPGPLTLIFPALDCVNPKLTANTKTVGIRISPHPVARSLLAHFGAPVTATSANLSGMEAAASAEEVLTVFGDAVDYILEGIVSAGPVWSTIVTTKNGRLAVIRQGELKIDDQLLPDDGSN</sequence>
<evidence type="ECO:0000256" key="3">
    <source>
        <dbReference type="ARBA" id="ARBA00012584"/>
    </source>
</evidence>
<keyword evidence="4" id="KW-0963">Cytoplasm</keyword>
<keyword evidence="6" id="KW-0819">tRNA processing</keyword>
<dbReference type="Gene3D" id="3.90.870.10">
    <property type="entry name" value="DHBP synthase"/>
    <property type="match status" value="1"/>
</dbReference>
<gene>
    <name evidence="13" type="ORF">SAMN05660330_01797</name>
</gene>
<evidence type="ECO:0000313" key="13">
    <source>
        <dbReference type="EMBL" id="SDP09569.1"/>
    </source>
</evidence>
<comment type="similarity">
    <text evidence="2">Belongs to the SUA5 family.</text>
</comment>
<evidence type="ECO:0000313" key="14">
    <source>
        <dbReference type="Proteomes" id="UP000199073"/>
    </source>
</evidence>
<dbReference type="PROSITE" id="PS51163">
    <property type="entry name" value="YRDC"/>
    <property type="match status" value="1"/>
</dbReference>
<dbReference type="AlphaFoldDB" id="A0A1H0PYS4"/>
<dbReference type="GO" id="GO:0061710">
    <property type="term" value="F:L-threonylcarbamoyladenylate synthase"/>
    <property type="evidence" value="ECO:0007669"/>
    <property type="project" value="UniProtKB-EC"/>
</dbReference>
<evidence type="ECO:0000256" key="2">
    <source>
        <dbReference type="ARBA" id="ARBA00007663"/>
    </source>
</evidence>
<dbReference type="PANTHER" id="PTHR17490">
    <property type="entry name" value="SUA5"/>
    <property type="match status" value="1"/>
</dbReference>
<dbReference type="GO" id="GO:0003725">
    <property type="term" value="F:double-stranded RNA binding"/>
    <property type="evidence" value="ECO:0007669"/>
    <property type="project" value="InterPro"/>
</dbReference>
<proteinExistence type="inferred from homology"/>
<comment type="subcellular location">
    <subcellularLocation>
        <location evidence="1">Cytoplasm</location>
    </subcellularLocation>
</comment>
<dbReference type="GO" id="GO:0000049">
    <property type="term" value="F:tRNA binding"/>
    <property type="evidence" value="ECO:0007669"/>
    <property type="project" value="TreeGrafter"/>
</dbReference>
<feature type="domain" description="YrdC-like" evidence="12">
    <location>
        <begin position="13"/>
        <end position="199"/>
    </location>
</feature>
<evidence type="ECO:0000256" key="5">
    <source>
        <dbReference type="ARBA" id="ARBA00022679"/>
    </source>
</evidence>
<evidence type="ECO:0000256" key="11">
    <source>
        <dbReference type="ARBA" id="ARBA00048366"/>
    </source>
</evidence>
<dbReference type="EC" id="2.7.7.87" evidence="3"/>
<keyword evidence="8" id="KW-0547">Nucleotide-binding</keyword>
<reference evidence="13 14" key="1">
    <citation type="submission" date="2016-10" db="EMBL/GenBank/DDBJ databases">
        <authorList>
            <person name="de Groot N.N."/>
        </authorList>
    </citation>
    <scope>NUCLEOTIDE SEQUENCE [LARGE SCALE GENOMIC DNA]</scope>
    <source>
        <strain evidence="13 14">DSM 12130</strain>
    </source>
</reference>
<name>A0A1H0PYS4_9BACT</name>
<evidence type="ECO:0000256" key="8">
    <source>
        <dbReference type="ARBA" id="ARBA00022741"/>
    </source>
</evidence>
<dbReference type="PANTHER" id="PTHR17490:SF16">
    <property type="entry name" value="THREONYLCARBAMOYL-AMP SYNTHASE"/>
    <property type="match status" value="1"/>
</dbReference>
<dbReference type="GO" id="GO:0005524">
    <property type="term" value="F:ATP binding"/>
    <property type="evidence" value="ECO:0007669"/>
    <property type="project" value="UniProtKB-KW"/>
</dbReference>
<keyword evidence="7" id="KW-0548">Nucleotidyltransferase</keyword>
<dbReference type="GO" id="GO:0005737">
    <property type="term" value="C:cytoplasm"/>
    <property type="evidence" value="ECO:0007669"/>
    <property type="project" value="UniProtKB-SubCell"/>
</dbReference>
<dbReference type="SUPFAM" id="SSF55821">
    <property type="entry name" value="YrdC/RibB"/>
    <property type="match status" value="1"/>
</dbReference>
<keyword evidence="14" id="KW-1185">Reference proteome</keyword>
<dbReference type="Pfam" id="PF01300">
    <property type="entry name" value="Sua5_yciO_yrdC"/>
    <property type="match status" value="1"/>
</dbReference>
<keyword evidence="5" id="KW-0808">Transferase</keyword>
<evidence type="ECO:0000256" key="4">
    <source>
        <dbReference type="ARBA" id="ARBA00022490"/>
    </source>
</evidence>
<evidence type="ECO:0000256" key="10">
    <source>
        <dbReference type="ARBA" id="ARBA00029774"/>
    </source>
</evidence>
<evidence type="ECO:0000259" key="12">
    <source>
        <dbReference type="PROSITE" id="PS51163"/>
    </source>
</evidence>
<dbReference type="OrthoDB" id="9814580at2"/>
<dbReference type="GO" id="GO:0008033">
    <property type="term" value="P:tRNA processing"/>
    <property type="evidence" value="ECO:0007669"/>
    <property type="project" value="UniProtKB-KW"/>
</dbReference>
<dbReference type="Proteomes" id="UP000199073">
    <property type="component" value="Unassembled WGS sequence"/>
</dbReference>
<dbReference type="NCBIfam" id="TIGR00057">
    <property type="entry name" value="L-threonylcarbamoyladenylate synthase"/>
    <property type="match status" value="1"/>
</dbReference>
<dbReference type="InterPro" id="IPR006070">
    <property type="entry name" value="Sua5-like_dom"/>
</dbReference>